<accession>A0ABT5B1C1</accession>
<dbReference type="Pfam" id="PF13450">
    <property type="entry name" value="NAD_binding_8"/>
    <property type="match status" value="1"/>
</dbReference>
<evidence type="ECO:0000313" key="3">
    <source>
        <dbReference type="Proteomes" id="UP001217838"/>
    </source>
</evidence>
<gene>
    <name evidence="2" type="ORF">POL58_09145</name>
</gene>
<dbReference type="SUPFAM" id="SSF51905">
    <property type="entry name" value="FAD/NAD(P)-binding domain"/>
    <property type="match status" value="1"/>
</dbReference>
<dbReference type="Pfam" id="PF01593">
    <property type="entry name" value="Amino_oxidase"/>
    <property type="match status" value="1"/>
</dbReference>
<dbReference type="RefSeq" id="WP_271996440.1">
    <property type="nucleotide sequence ID" value="NZ_JAQNDN010000003.1"/>
</dbReference>
<proteinExistence type="predicted"/>
<dbReference type="EMBL" id="JAQNDN010000003">
    <property type="protein sequence ID" value="MDC0667903.1"/>
    <property type="molecule type" value="Genomic_DNA"/>
</dbReference>
<name>A0ABT5B1C1_9BACT</name>
<protein>
    <submittedName>
        <fullName evidence="2">NAD(P)-binding protein</fullName>
    </submittedName>
</protein>
<keyword evidence="3" id="KW-1185">Reference proteome</keyword>
<comment type="caution">
    <text evidence="2">The sequence shown here is derived from an EMBL/GenBank/DDBJ whole genome shotgun (WGS) entry which is preliminary data.</text>
</comment>
<dbReference type="InterPro" id="IPR036188">
    <property type="entry name" value="FAD/NAD-bd_sf"/>
</dbReference>
<dbReference type="Proteomes" id="UP001217838">
    <property type="component" value="Unassembled WGS sequence"/>
</dbReference>
<sequence>MTHFTPPIRISVIGGGCAAMTTAFELTRPEHRGRYDVTVYQQGFRLGGKGASGRGAADRIEEHGLHLWMGFYENAFRLMRECYAELRRDPGRCPIATVEDAFKPAPLVGVTDRVPGGAWDPWVAFFPPQRGMPGDLLAERNPFTIGGYLTKAVSLVSELLRSASAGRTAPQRSHDAAPPTSAMPPGDVFGLLERLLGYGRLATTAAVFEALDLLRAALQFVFASPARDSAQGTLLRLLDALGEVARRELDALVGGDLGLRRVWEVVELVLCIVRGSLRHGLVFHPNGFDAINDYEWSDWLRDNGASARSLDSGFVRALYDLAFAYQDGDVQRPSLAAGVALRGALRMFFTYRGSLFFRMQAGMGDIVFAPLYEVLKQRGVRFEFFHRLKNIRLSPPDAGAAHVTALEFDVQAETVDGREYAPLVDVHGLPCWPARPDYHQLVDGERLEREAWAFESHWETRRAGEKTALVGRDFDLVVLGTSIGAIPHVARELVERAPAWRAMVENVKSVATQAFQVWLKSSAAELGWDRPAPVNLSGFVEPFDTWADMTHLERMESFREPVRSIAYFCSVLPDVAPADAQLPAVAHAHVRDNAVGFLERDIGWLWPAAVRRPGGFRWELLVDPADQGGAPRSHGPARFDSQFWTANVNPSDRYVLSQPGTIRHRLSPLDMTFDNLTITGDWTRTGLDTGCVESAVMSGLLAAHAISHSPPLDHIIGYDHP</sequence>
<organism evidence="2 3">
    <name type="scientific">Nannocystis radixulma</name>
    <dbReference type="NCBI Taxonomy" id="2995305"/>
    <lineage>
        <taxon>Bacteria</taxon>
        <taxon>Pseudomonadati</taxon>
        <taxon>Myxococcota</taxon>
        <taxon>Polyangia</taxon>
        <taxon>Nannocystales</taxon>
        <taxon>Nannocystaceae</taxon>
        <taxon>Nannocystis</taxon>
    </lineage>
</organism>
<feature type="domain" description="Amine oxidase" evidence="1">
    <location>
        <begin position="636"/>
        <end position="706"/>
    </location>
</feature>
<reference evidence="2 3" key="1">
    <citation type="submission" date="2022-11" db="EMBL/GenBank/DDBJ databases">
        <title>Minimal conservation of predation-associated metabolite biosynthetic gene clusters underscores biosynthetic potential of Myxococcota including descriptions for ten novel species: Archangium lansinium sp. nov., Myxococcus landrumus sp. nov., Nannocystis bai.</title>
        <authorList>
            <person name="Ahearne A."/>
            <person name="Stevens C."/>
            <person name="Dowd S."/>
        </authorList>
    </citation>
    <scope>NUCLEOTIDE SEQUENCE [LARGE SCALE GENOMIC DNA]</scope>
    <source>
        <strain evidence="2 3">NCELM</strain>
    </source>
</reference>
<evidence type="ECO:0000313" key="2">
    <source>
        <dbReference type="EMBL" id="MDC0667903.1"/>
    </source>
</evidence>
<dbReference type="InterPro" id="IPR002937">
    <property type="entry name" value="Amino_oxidase"/>
</dbReference>
<evidence type="ECO:0000259" key="1">
    <source>
        <dbReference type="Pfam" id="PF01593"/>
    </source>
</evidence>